<name>A0A2G8KX71_STIJA</name>
<comment type="similarity">
    <text evidence="2">Belongs to the Orn/Lys/Arg decarboxylase class-II family.</text>
</comment>
<evidence type="ECO:0000256" key="2">
    <source>
        <dbReference type="ARBA" id="ARBA00008872"/>
    </source>
</evidence>
<comment type="caution">
    <text evidence="7">The sequence shown here is derived from an EMBL/GenBank/DDBJ whole genome shotgun (WGS) entry which is preliminary data.</text>
</comment>
<evidence type="ECO:0000259" key="6">
    <source>
        <dbReference type="Pfam" id="PF02784"/>
    </source>
</evidence>
<accession>A0A2G8KX71</accession>
<dbReference type="PANTHER" id="PTHR11482">
    <property type="entry name" value="ARGININE/DIAMINOPIMELATE/ORNITHINE DECARBOXYLASE"/>
    <property type="match status" value="1"/>
</dbReference>
<dbReference type="InterPro" id="IPR000183">
    <property type="entry name" value="Orn/DAP/Arg_de-COase"/>
</dbReference>
<dbReference type="PRINTS" id="PR01182">
    <property type="entry name" value="ORNDCRBXLASE"/>
</dbReference>
<gene>
    <name evidence="7" type="ORF">BSL78_10508</name>
</gene>
<keyword evidence="3" id="KW-0663">Pyridoxal phosphate</keyword>
<protein>
    <recommendedName>
        <fullName evidence="6">Orn/DAP/Arg decarboxylase 2 N-terminal domain-containing protein</fullName>
    </recommendedName>
</protein>
<evidence type="ECO:0000313" key="8">
    <source>
        <dbReference type="Proteomes" id="UP000230750"/>
    </source>
</evidence>
<dbReference type="InterPro" id="IPR002433">
    <property type="entry name" value="Orn_de-COase"/>
</dbReference>
<evidence type="ECO:0000256" key="4">
    <source>
        <dbReference type="ARBA" id="ARBA00023239"/>
    </source>
</evidence>
<feature type="domain" description="Orn/DAP/Arg decarboxylase 2 N-terminal" evidence="6">
    <location>
        <begin position="83"/>
        <end position="304"/>
    </location>
</feature>
<dbReference type="GO" id="GO:0004586">
    <property type="term" value="F:ornithine decarboxylase activity"/>
    <property type="evidence" value="ECO:0007669"/>
    <property type="project" value="TreeGrafter"/>
</dbReference>
<dbReference type="EMBL" id="MRZV01000322">
    <property type="protein sequence ID" value="PIK52604.1"/>
    <property type="molecule type" value="Genomic_DNA"/>
</dbReference>
<dbReference type="InterPro" id="IPR029066">
    <property type="entry name" value="PLP-binding_barrel"/>
</dbReference>
<dbReference type="GO" id="GO:0033387">
    <property type="term" value="P:putrescine biosynthetic process from arginine, via ornithine"/>
    <property type="evidence" value="ECO:0007669"/>
    <property type="project" value="TreeGrafter"/>
</dbReference>
<dbReference type="FunFam" id="3.20.20.10:FF:000005">
    <property type="entry name" value="Ornithine decarboxylase"/>
    <property type="match status" value="1"/>
</dbReference>
<dbReference type="SUPFAM" id="SSF51419">
    <property type="entry name" value="PLP-binding barrel"/>
    <property type="match status" value="1"/>
</dbReference>
<reference evidence="7 8" key="1">
    <citation type="journal article" date="2017" name="PLoS Biol.">
        <title>The sea cucumber genome provides insights into morphological evolution and visceral regeneration.</title>
        <authorList>
            <person name="Zhang X."/>
            <person name="Sun L."/>
            <person name="Yuan J."/>
            <person name="Sun Y."/>
            <person name="Gao Y."/>
            <person name="Zhang L."/>
            <person name="Li S."/>
            <person name="Dai H."/>
            <person name="Hamel J.F."/>
            <person name="Liu C."/>
            <person name="Yu Y."/>
            <person name="Liu S."/>
            <person name="Lin W."/>
            <person name="Guo K."/>
            <person name="Jin S."/>
            <person name="Xu P."/>
            <person name="Storey K.B."/>
            <person name="Huan P."/>
            <person name="Zhang T."/>
            <person name="Zhou Y."/>
            <person name="Zhang J."/>
            <person name="Lin C."/>
            <person name="Li X."/>
            <person name="Xing L."/>
            <person name="Huo D."/>
            <person name="Sun M."/>
            <person name="Wang L."/>
            <person name="Mercier A."/>
            <person name="Li F."/>
            <person name="Yang H."/>
            <person name="Xiang J."/>
        </authorList>
    </citation>
    <scope>NUCLEOTIDE SEQUENCE [LARGE SCALE GENOMIC DNA]</scope>
    <source>
        <strain evidence="7">Shaxun</strain>
        <tissue evidence="7">Muscle</tissue>
    </source>
</reference>
<proteinExistence type="inferred from homology"/>
<dbReference type="Gene3D" id="3.20.20.10">
    <property type="entry name" value="Alanine racemase"/>
    <property type="match status" value="1"/>
</dbReference>
<evidence type="ECO:0000256" key="1">
    <source>
        <dbReference type="ARBA" id="ARBA00001933"/>
    </source>
</evidence>
<comment type="cofactor">
    <cofactor evidence="1">
        <name>pyridoxal 5'-phosphate</name>
        <dbReference type="ChEBI" id="CHEBI:597326"/>
    </cofactor>
</comment>
<dbReference type="STRING" id="307972.A0A2G8KX71"/>
<evidence type="ECO:0000256" key="5">
    <source>
        <dbReference type="ARBA" id="ARBA00037173"/>
    </source>
</evidence>
<dbReference type="Proteomes" id="UP000230750">
    <property type="component" value="Unassembled WGS sequence"/>
</dbReference>
<evidence type="ECO:0000256" key="3">
    <source>
        <dbReference type="ARBA" id="ARBA00022898"/>
    </source>
</evidence>
<dbReference type="AlphaFoldDB" id="A0A2G8KX71"/>
<dbReference type="PANTHER" id="PTHR11482:SF6">
    <property type="entry name" value="ORNITHINE DECARBOXYLASE 1-RELATED"/>
    <property type="match status" value="1"/>
</dbReference>
<comment type="function">
    <text evidence="5">Catalyzes the first and rate-limiting step of polyamine biosynthesis that converts ornithine into putrescine, which is the precursor for the polyamines, spermidine and spermine. Polyamines are essential for cell proliferation and are implicated in cellular processes, ranging from DNA replication to apoptosis.</text>
</comment>
<evidence type="ECO:0000313" key="7">
    <source>
        <dbReference type="EMBL" id="PIK52604.1"/>
    </source>
</evidence>
<keyword evidence="4" id="KW-0456">Lyase</keyword>
<organism evidence="7 8">
    <name type="scientific">Stichopus japonicus</name>
    <name type="common">Sea cucumber</name>
    <dbReference type="NCBI Taxonomy" id="307972"/>
    <lineage>
        <taxon>Eukaryota</taxon>
        <taxon>Metazoa</taxon>
        <taxon>Echinodermata</taxon>
        <taxon>Eleutherozoa</taxon>
        <taxon>Echinozoa</taxon>
        <taxon>Holothuroidea</taxon>
        <taxon>Aspidochirotacea</taxon>
        <taxon>Aspidochirotida</taxon>
        <taxon>Stichopodidae</taxon>
        <taxon>Apostichopus</taxon>
    </lineage>
</organism>
<dbReference type="InterPro" id="IPR022644">
    <property type="entry name" value="De-COase2_N"/>
</dbReference>
<dbReference type="Pfam" id="PF02784">
    <property type="entry name" value="Orn_Arg_deC_N"/>
    <property type="match status" value="1"/>
</dbReference>
<dbReference type="PRINTS" id="PR01179">
    <property type="entry name" value="ODADCRBXLASE"/>
</dbReference>
<keyword evidence="8" id="KW-1185">Reference proteome</keyword>
<dbReference type="GO" id="GO:0005737">
    <property type="term" value="C:cytoplasm"/>
    <property type="evidence" value="ECO:0007669"/>
    <property type="project" value="TreeGrafter"/>
</dbReference>
<dbReference type="OrthoDB" id="5034579at2759"/>
<sequence>MKTPRQHQDHKATYFEMLLRVFQRCGVLNRHTTSILKRRQSEFTVCRDDEKKIDVMRRLIQERSTDKHTAGSDAFYVMDLGYFVKSVMEWKRLLPRVYPYYAVKANPDPVLLQFMTKLKFGYDCASMNEIKMITGKGNPPTRIIYANTRKQPSHLRYAESVGVKYTTVDDEDELHKIKQNTPNMRLLLRLSTLNFSASLSEGMCKKFGCSQQEAYNLLKTARELGLTVNGVSFHVGSGCSDPHAFSKALQLAKEVFMNGAELGYNMNILDIGGGFASETTNNYGVVAFSLMADVIRKALMNTFLKMMLCRLSQSQEPTL</sequence>